<protein>
    <submittedName>
        <fullName evidence="1">Uncharacterized protein</fullName>
    </submittedName>
</protein>
<sequence length="39" mass="4786">MIFQIDDATKQMLIENLICMRLRPKLLEKSYQELELNFR</sequence>
<evidence type="ECO:0000313" key="1">
    <source>
        <dbReference type="EMBL" id="KAH9628065.1"/>
    </source>
</evidence>
<accession>A0A922M1D7</accession>
<dbReference type="Proteomes" id="UP000814243">
    <property type="component" value="Unassembled WGS sequence"/>
</dbReference>
<proteinExistence type="predicted"/>
<gene>
    <name evidence="1" type="ORF">HF086_018281</name>
</gene>
<dbReference type="EMBL" id="JACEFF010000928">
    <property type="protein sequence ID" value="KAH9628065.1"/>
    <property type="molecule type" value="Genomic_DNA"/>
</dbReference>
<evidence type="ECO:0000313" key="2">
    <source>
        <dbReference type="Proteomes" id="UP000814243"/>
    </source>
</evidence>
<comment type="caution">
    <text evidence="1">The sequence shown here is derived from an EMBL/GenBank/DDBJ whole genome shotgun (WGS) entry which is preliminary data.</text>
</comment>
<reference evidence="1" key="1">
    <citation type="journal article" date="2021" name="G3 (Bethesda)">
        <title>Genome and transcriptome analysis of the beet armyworm Spodoptera exigua reveals targets for pest control. .</title>
        <authorList>
            <person name="Simon S."/>
            <person name="Breeschoten T."/>
            <person name="Jansen H.J."/>
            <person name="Dirks R.P."/>
            <person name="Schranz M.E."/>
            <person name="Ros V.I.D."/>
        </authorList>
    </citation>
    <scope>NUCLEOTIDE SEQUENCE</scope>
    <source>
        <strain evidence="1">TB_SE_WUR_2020</strain>
    </source>
</reference>
<name>A0A922M1D7_SPOEX</name>
<dbReference type="AlphaFoldDB" id="A0A922M1D7"/>
<organism evidence="1 2">
    <name type="scientific">Spodoptera exigua</name>
    <name type="common">Beet armyworm</name>
    <name type="synonym">Noctua fulgens</name>
    <dbReference type="NCBI Taxonomy" id="7107"/>
    <lineage>
        <taxon>Eukaryota</taxon>
        <taxon>Metazoa</taxon>
        <taxon>Ecdysozoa</taxon>
        <taxon>Arthropoda</taxon>
        <taxon>Hexapoda</taxon>
        <taxon>Insecta</taxon>
        <taxon>Pterygota</taxon>
        <taxon>Neoptera</taxon>
        <taxon>Endopterygota</taxon>
        <taxon>Lepidoptera</taxon>
        <taxon>Glossata</taxon>
        <taxon>Ditrysia</taxon>
        <taxon>Noctuoidea</taxon>
        <taxon>Noctuidae</taxon>
        <taxon>Amphipyrinae</taxon>
        <taxon>Spodoptera</taxon>
    </lineage>
</organism>